<dbReference type="GeneID" id="70192837"/>
<keyword evidence="3" id="KW-1185">Reference proteome</keyword>
<gene>
    <name evidence="2" type="ORF">B0I36DRAFT_73213</name>
</gene>
<proteinExistence type="predicted"/>
<feature type="region of interest" description="Disordered" evidence="1">
    <location>
        <begin position="24"/>
        <end position="43"/>
    </location>
</feature>
<protein>
    <submittedName>
        <fullName evidence="2">Uncharacterized protein</fullName>
    </submittedName>
</protein>
<evidence type="ECO:0000313" key="3">
    <source>
        <dbReference type="Proteomes" id="UP000756346"/>
    </source>
</evidence>
<sequence length="266" mass="29056">MRAGAGLAQSGAARCYAGYVGATSRGQANQQDRARDPCEDGSEDVESMCVPLRIRGRPSSIDSFPGLKQETRLQHAEQERCADSGKGALGTCLRVLEQLTFLSVPPILEGQPIWHVSDLNKKGKFTPGARKRFHLLCEEPVRASIAERQDSSFFGHVDGIITEPPPNGLTVLIFCWSYILCASLIERQGYRVYYTKHLVQPQAEATSSDLPEFRLPSDASASLERWLCALLAPKMGGGQLHRNAACLPGLSSGRTARAKTDSKRSR</sequence>
<dbReference type="AlphaFoldDB" id="A0A9P8YHC2"/>
<dbReference type="EMBL" id="JAGTJQ010000002">
    <property type="protein sequence ID" value="KAH7037958.1"/>
    <property type="molecule type" value="Genomic_DNA"/>
</dbReference>
<name>A0A9P8YHC2_9PEZI</name>
<comment type="caution">
    <text evidence="2">The sequence shown here is derived from an EMBL/GenBank/DDBJ whole genome shotgun (WGS) entry which is preliminary data.</text>
</comment>
<evidence type="ECO:0000256" key="1">
    <source>
        <dbReference type="SAM" id="MobiDB-lite"/>
    </source>
</evidence>
<dbReference type="OrthoDB" id="3549294at2759"/>
<dbReference type="Proteomes" id="UP000756346">
    <property type="component" value="Unassembled WGS sequence"/>
</dbReference>
<evidence type="ECO:0000313" key="2">
    <source>
        <dbReference type="EMBL" id="KAH7037958.1"/>
    </source>
</evidence>
<accession>A0A9P8YHC2</accession>
<organism evidence="2 3">
    <name type="scientific">Microdochium trichocladiopsis</name>
    <dbReference type="NCBI Taxonomy" id="1682393"/>
    <lineage>
        <taxon>Eukaryota</taxon>
        <taxon>Fungi</taxon>
        <taxon>Dikarya</taxon>
        <taxon>Ascomycota</taxon>
        <taxon>Pezizomycotina</taxon>
        <taxon>Sordariomycetes</taxon>
        <taxon>Xylariomycetidae</taxon>
        <taxon>Xylariales</taxon>
        <taxon>Microdochiaceae</taxon>
        <taxon>Microdochium</taxon>
    </lineage>
</organism>
<reference evidence="2" key="1">
    <citation type="journal article" date="2021" name="Nat. Commun.">
        <title>Genetic determinants of endophytism in the Arabidopsis root mycobiome.</title>
        <authorList>
            <person name="Mesny F."/>
            <person name="Miyauchi S."/>
            <person name="Thiergart T."/>
            <person name="Pickel B."/>
            <person name="Atanasova L."/>
            <person name="Karlsson M."/>
            <person name="Huettel B."/>
            <person name="Barry K.W."/>
            <person name="Haridas S."/>
            <person name="Chen C."/>
            <person name="Bauer D."/>
            <person name="Andreopoulos W."/>
            <person name="Pangilinan J."/>
            <person name="LaButti K."/>
            <person name="Riley R."/>
            <person name="Lipzen A."/>
            <person name="Clum A."/>
            <person name="Drula E."/>
            <person name="Henrissat B."/>
            <person name="Kohler A."/>
            <person name="Grigoriev I.V."/>
            <person name="Martin F.M."/>
            <person name="Hacquard S."/>
        </authorList>
    </citation>
    <scope>NUCLEOTIDE SEQUENCE</scope>
    <source>
        <strain evidence="2">MPI-CAGE-CH-0230</strain>
    </source>
</reference>
<dbReference type="RefSeq" id="XP_046017079.1">
    <property type="nucleotide sequence ID" value="XM_046163291.1"/>
</dbReference>